<dbReference type="Pfam" id="PF00892">
    <property type="entry name" value="EamA"/>
    <property type="match status" value="2"/>
</dbReference>
<gene>
    <name evidence="8" type="ORF">I8J31_12165</name>
</gene>
<feature type="domain" description="EamA" evidence="7">
    <location>
        <begin position="19"/>
        <end position="160"/>
    </location>
</feature>
<feature type="transmembrane region" description="Helical" evidence="6">
    <location>
        <begin position="290"/>
        <end position="309"/>
    </location>
</feature>
<keyword evidence="3 6" id="KW-0812">Transmembrane</keyword>
<feature type="transmembrane region" description="Helical" evidence="6">
    <location>
        <begin position="168"/>
        <end position="189"/>
    </location>
</feature>
<name>A0A934JW83_9GAMM</name>
<feature type="transmembrane region" description="Helical" evidence="6">
    <location>
        <begin position="83"/>
        <end position="108"/>
    </location>
</feature>
<feature type="transmembrane region" description="Helical" evidence="6">
    <location>
        <begin position="114"/>
        <end position="137"/>
    </location>
</feature>
<feature type="transmembrane region" description="Helical" evidence="6">
    <location>
        <begin position="21"/>
        <end position="42"/>
    </location>
</feature>
<dbReference type="EMBL" id="JAEMNX010000014">
    <property type="protein sequence ID" value="MBJ7538430.1"/>
    <property type="molecule type" value="Genomic_DNA"/>
</dbReference>
<feature type="transmembrane region" description="Helical" evidence="6">
    <location>
        <begin position="232"/>
        <end position="253"/>
    </location>
</feature>
<evidence type="ECO:0000259" key="7">
    <source>
        <dbReference type="Pfam" id="PF00892"/>
    </source>
</evidence>
<protein>
    <submittedName>
        <fullName evidence="8">EamA family transporter</fullName>
    </submittedName>
</protein>
<dbReference type="InterPro" id="IPR050638">
    <property type="entry name" value="AA-Vitamin_Transporters"/>
</dbReference>
<keyword evidence="9" id="KW-1185">Reference proteome</keyword>
<feature type="domain" description="EamA" evidence="7">
    <location>
        <begin position="170"/>
        <end position="306"/>
    </location>
</feature>
<keyword evidence="5 6" id="KW-0472">Membrane</keyword>
<dbReference type="GO" id="GO:0016020">
    <property type="term" value="C:membrane"/>
    <property type="evidence" value="ECO:0007669"/>
    <property type="project" value="UniProtKB-SubCell"/>
</dbReference>
<proteinExistence type="inferred from homology"/>
<sequence length="315" mass="32986">MSSEMVNTKPHSSGLSVNRGLVYVGLAATAWGTGGAVAAMLYEYSGLGPVAVSFWRFAIGVGILALAAFMMSSKEQRQARSDFIVNCWGRVVVIGIGLAIYQTAYFAAVQRSGLAIATVVTLVLGPILIAIGAYLTMGERITKLGILTIACSILGLTLLTSGDAESNSIWGLFFALLSAVGYACVTLMARAIGRYSQSDQFNVTLFGNAVGAACLLPFSIVEGMIPVSDQLLHSVILLGYLGFIPTAIAYLLFNMGLSAIRATTASILVLVEPITATAIAVLFLNEKLTLIAGFGLVILMGSVLILALSENSRKG</sequence>
<organism evidence="8 9">
    <name type="scientific">Marinomonas transparens</name>
    <dbReference type="NCBI Taxonomy" id="2795388"/>
    <lineage>
        <taxon>Bacteria</taxon>
        <taxon>Pseudomonadati</taxon>
        <taxon>Pseudomonadota</taxon>
        <taxon>Gammaproteobacteria</taxon>
        <taxon>Oceanospirillales</taxon>
        <taxon>Oceanospirillaceae</taxon>
        <taxon>Marinomonas</taxon>
    </lineage>
</organism>
<evidence type="ECO:0000256" key="2">
    <source>
        <dbReference type="ARBA" id="ARBA00007362"/>
    </source>
</evidence>
<feature type="transmembrane region" description="Helical" evidence="6">
    <location>
        <begin position="201"/>
        <end position="220"/>
    </location>
</feature>
<dbReference type="Proteomes" id="UP000628710">
    <property type="component" value="Unassembled WGS sequence"/>
</dbReference>
<comment type="caution">
    <text evidence="8">The sequence shown here is derived from an EMBL/GenBank/DDBJ whole genome shotgun (WGS) entry which is preliminary data.</text>
</comment>
<evidence type="ECO:0000313" key="9">
    <source>
        <dbReference type="Proteomes" id="UP000628710"/>
    </source>
</evidence>
<evidence type="ECO:0000256" key="6">
    <source>
        <dbReference type="SAM" id="Phobius"/>
    </source>
</evidence>
<dbReference type="InterPro" id="IPR000620">
    <property type="entry name" value="EamA_dom"/>
</dbReference>
<dbReference type="PANTHER" id="PTHR32322">
    <property type="entry name" value="INNER MEMBRANE TRANSPORTER"/>
    <property type="match status" value="1"/>
</dbReference>
<evidence type="ECO:0000313" key="8">
    <source>
        <dbReference type="EMBL" id="MBJ7538430.1"/>
    </source>
</evidence>
<dbReference type="SUPFAM" id="SSF103481">
    <property type="entry name" value="Multidrug resistance efflux transporter EmrE"/>
    <property type="match status" value="2"/>
</dbReference>
<comment type="subcellular location">
    <subcellularLocation>
        <location evidence="1">Membrane</location>
        <topology evidence="1">Multi-pass membrane protein</topology>
    </subcellularLocation>
</comment>
<feature type="transmembrane region" description="Helical" evidence="6">
    <location>
        <begin position="144"/>
        <end position="162"/>
    </location>
</feature>
<evidence type="ECO:0000256" key="1">
    <source>
        <dbReference type="ARBA" id="ARBA00004141"/>
    </source>
</evidence>
<dbReference type="PANTHER" id="PTHR32322:SF2">
    <property type="entry name" value="EAMA DOMAIN-CONTAINING PROTEIN"/>
    <property type="match status" value="1"/>
</dbReference>
<reference evidence="8" key="1">
    <citation type="submission" date="2020-12" db="EMBL/GenBank/DDBJ databases">
        <title>Marinomonas arctica sp. nov., a psychrotolerant bacterium isolated from the Arctic.</title>
        <authorList>
            <person name="Zhang Y."/>
        </authorList>
    </citation>
    <scope>NUCLEOTIDE SEQUENCE</scope>
    <source>
        <strain evidence="8">C1424</strain>
    </source>
</reference>
<accession>A0A934JW83</accession>
<feature type="transmembrane region" description="Helical" evidence="6">
    <location>
        <begin position="265"/>
        <end position="284"/>
    </location>
</feature>
<dbReference type="InterPro" id="IPR037185">
    <property type="entry name" value="EmrE-like"/>
</dbReference>
<keyword evidence="4 6" id="KW-1133">Transmembrane helix</keyword>
<dbReference type="AlphaFoldDB" id="A0A934JW83"/>
<evidence type="ECO:0000256" key="5">
    <source>
        <dbReference type="ARBA" id="ARBA00023136"/>
    </source>
</evidence>
<evidence type="ECO:0000256" key="3">
    <source>
        <dbReference type="ARBA" id="ARBA00022692"/>
    </source>
</evidence>
<comment type="similarity">
    <text evidence="2">Belongs to the EamA transporter family.</text>
</comment>
<feature type="transmembrane region" description="Helical" evidence="6">
    <location>
        <begin position="54"/>
        <end position="71"/>
    </location>
</feature>
<dbReference type="RefSeq" id="WP_199468839.1">
    <property type="nucleotide sequence ID" value="NZ_JAEMNX010000014.1"/>
</dbReference>
<evidence type="ECO:0000256" key="4">
    <source>
        <dbReference type="ARBA" id="ARBA00022989"/>
    </source>
</evidence>